<organism evidence="2 3">
    <name type="scientific">Gymnopilus junonius</name>
    <name type="common">Spectacular rustgill mushroom</name>
    <name type="synonym">Gymnopilus spectabilis subsp. junonius</name>
    <dbReference type="NCBI Taxonomy" id="109634"/>
    <lineage>
        <taxon>Eukaryota</taxon>
        <taxon>Fungi</taxon>
        <taxon>Dikarya</taxon>
        <taxon>Basidiomycota</taxon>
        <taxon>Agaricomycotina</taxon>
        <taxon>Agaricomycetes</taxon>
        <taxon>Agaricomycetidae</taxon>
        <taxon>Agaricales</taxon>
        <taxon>Agaricineae</taxon>
        <taxon>Hymenogastraceae</taxon>
        <taxon>Gymnopilus</taxon>
    </lineage>
</organism>
<dbReference type="EMBL" id="JADNYJ010000001">
    <property type="protein sequence ID" value="KAF8914134.1"/>
    <property type="molecule type" value="Genomic_DNA"/>
</dbReference>
<sequence>MASQQPVSTPTSPERIKKVEHEIIKEAKDEEKNLKKAIKDLTQTEKDAKKANKGAVKAEQTLEKSEKKEQSALKDLYKAENAHDVAVSSVHQAQQNLELSTKRNTKVKEALQAKSAHVDEAMKANEEHTKSRNARLTALRGPAAANDAGRVVPEPDTTVATGRAQD</sequence>
<evidence type="ECO:0000313" key="3">
    <source>
        <dbReference type="Proteomes" id="UP000724874"/>
    </source>
</evidence>
<keyword evidence="3" id="KW-1185">Reference proteome</keyword>
<gene>
    <name evidence="2" type="ORF">CPB84DRAFT_59257</name>
</gene>
<feature type="compositionally biased region" description="Basic and acidic residues" evidence="1">
    <location>
        <begin position="118"/>
        <end position="130"/>
    </location>
</feature>
<protein>
    <submittedName>
        <fullName evidence="2">Uncharacterized protein</fullName>
    </submittedName>
</protein>
<evidence type="ECO:0000256" key="1">
    <source>
        <dbReference type="SAM" id="MobiDB-lite"/>
    </source>
</evidence>
<dbReference type="Proteomes" id="UP000724874">
    <property type="component" value="Unassembled WGS sequence"/>
</dbReference>
<dbReference type="AlphaFoldDB" id="A0A9P5P4D6"/>
<evidence type="ECO:0000313" key="2">
    <source>
        <dbReference type="EMBL" id="KAF8914134.1"/>
    </source>
</evidence>
<feature type="region of interest" description="Disordered" evidence="1">
    <location>
        <begin position="118"/>
        <end position="166"/>
    </location>
</feature>
<comment type="caution">
    <text evidence="2">The sequence shown here is derived from an EMBL/GenBank/DDBJ whole genome shotgun (WGS) entry which is preliminary data.</text>
</comment>
<reference evidence="2" key="1">
    <citation type="submission" date="2020-11" db="EMBL/GenBank/DDBJ databases">
        <authorList>
            <consortium name="DOE Joint Genome Institute"/>
            <person name="Ahrendt S."/>
            <person name="Riley R."/>
            <person name="Andreopoulos W."/>
            <person name="LaButti K."/>
            <person name="Pangilinan J."/>
            <person name="Ruiz-duenas F.J."/>
            <person name="Barrasa J.M."/>
            <person name="Sanchez-Garcia M."/>
            <person name="Camarero S."/>
            <person name="Miyauchi S."/>
            <person name="Serrano A."/>
            <person name="Linde D."/>
            <person name="Babiker R."/>
            <person name="Drula E."/>
            <person name="Ayuso-Fernandez I."/>
            <person name="Pacheco R."/>
            <person name="Padilla G."/>
            <person name="Ferreira P."/>
            <person name="Barriuso J."/>
            <person name="Kellner H."/>
            <person name="Castanera R."/>
            <person name="Alfaro M."/>
            <person name="Ramirez L."/>
            <person name="Pisabarro A.G."/>
            <person name="Kuo A."/>
            <person name="Tritt A."/>
            <person name="Lipzen A."/>
            <person name="He G."/>
            <person name="Yan M."/>
            <person name="Ng V."/>
            <person name="Cullen D."/>
            <person name="Martin F."/>
            <person name="Rosso M.-N."/>
            <person name="Henrissat B."/>
            <person name="Hibbett D."/>
            <person name="Martinez A.T."/>
            <person name="Grigoriev I.V."/>
        </authorList>
    </citation>
    <scope>NUCLEOTIDE SEQUENCE</scope>
    <source>
        <strain evidence="2">AH 44721</strain>
    </source>
</reference>
<feature type="compositionally biased region" description="Basic and acidic residues" evidence="1">
    <location>
        <begin position="60"/>
        <end position="70"/>
    </location>
</feature>
<dbReference type="OrthoDB" id="3364747at2759"/>
<feature type="region of interest" description="Disordered" evidence="1">
    <location>
        <begin position="42"/>
        <end position="70"/>
    </location>
</feature>
<accession>A0A9P5P4D6</accession>
<name>A0A9P5P4D6_GYMJU</name>
<proteinExistence type="predicted"/>